<feature type="domain" description="Thiolase N-terminal" evidence="9">
    <location>
        <begin position="9"/>
        <end position="266"/>
    </location>
</feature>
<evidence type="ECO:0000256" key="3">
    <source>
        <dbReference type="ARBA" id="ARBA00022679"/>
    </source>
</evidence>
<organism evidence="11 13">
    <name type="scientific">Rathayibacter tanaceti</name>
    <dbReference type="NCBI Taxonomy" id="1671680"/>
    <lineage>
        <taxon>Bacteria</taxon>
        <taxon>Bacillati</taxon>
        <taxon>Actinomycetota</taxon>
        <taxon>Actinomycetes</taxon>
        <taxon>Micrococcales</taxon>
        <taxon>Microbacteriaceae</taxon>
        <taxon>Rathayibacter</taxon>
    </lineage>
</organism>
<evidence type="ECO:0000256" key="6">
    <source>
        <dbReference type="ARBA" id="ARBA00040529"/>
    </source>
</evidence>
<reference evidence="12" key="3">
    <citation type="submission" date="2019-12" db="EMBL/GenBank/DDBJ databases">
        <title>Complete and Draft Genome Sequences of New Strains and Members of Some Known Species of the Genus Rathayibacter isolated from Plants.</title>
        <authorList>
            <person name="Tarlachkov S.V."/>
            <person name="Starodumova I.P."/>
            <person name="Dorofeeva L.V."/>
            <person name="Prisyazhnaya N.V."/>
            <person name="Leyn S.A."/>
            <person name="Zlamal J.E."/>
            <person name="Elane M.L."/>
            <person name="Osterman A.L."/>
            <person name="Nadler S.A."/>
            <person name="Subbotin S.A."/>
            <person name="Evtushenko L.I."/>
        </authorList>
    </citation>
    <scope>NUCLEOTIDE SEQUENCE</scope>
    <source>
        <strain evidence="12">VKM Ac-2761</strain>
    </source>
</reference>
<feature type="active site" description="Proton acceptor" evidence="7">
    <location>
        <position position="353"/>
    </location>
</feature>
<dbReference type="PROSITE" id="PS00737">
    <property type="entry name" value="THIOLASE_2"/>
    <property type="match status" value="1"/>
</dbReference>
<reference evidence="11 13" key="1">
    <citation type="submission" date="2015-08" db="EMBL/GenBank/DDBJ databases">
        <title>Draft Genome Sequence of Rathayibacter sp. Strain VKM Ac-2596 Isolated from Leaf Gall Induced by Plant-Parasitic Nematodes.</title>
        <authorList>
            <person name="Vasilenko O.V."/>
            <person name="Starodumova I.P."/>
            <person name="Tarlachkov S.V."/>
            <person name="Dorofeeva L.V."/>
            <person name="Evtushenko L.I."/>
        </authorList>
    </citation>
    <scope>NUCLEOTIDE SEQUENCE [LARGE SCALE GENOMIC DNA]</scope>
    <source>
        <strain evidence="11 13">VKM Ac-2596</strain>
    </source>
</reference>
<dbReference type="Gene3D" id="3.40.47.10">
    <property type="match status" value="1"/>
</dbReference>
<feature type="active site" description="Proton acceptor" evidence="7">
    <location>
        <position position="383"/>
    </location>
</feature>
<feature type="active site" description="Acyl-thioester intermediate" evidence="7">
    <location>
        <position position="92"/>
    </location>
</feature>
<evidence type="ECO:0000256" key="1">
    <source>
        <dbReference type="ARBA" id="ARBA00010982"/>
    </source>
</evidence>
<dbReference type="EMBL" id="LIIN01000073">
    <property type="protein sequence ID" value="KZX20777.1"/>
    <property type="molecule type" value="Genomic_DNA"/>
</dbReference>
<evidence type="ECO:0000256" key="2">
    <source>
        <dbReference type="ARBA" id="ARBA00012705"/>
    </source>
</evidence>
<feature type="domain" description="Thiolase C-terminal" evidence="10">
    <location>
        <begin position="275"/>
        <end position="395"/>
    </location>
</feature>
<gene>
    <name evidence="11" type="ORF">ACH61_02102</name>
    <name evidence="12" type="ORF">GSU10_10825</name>
</gene>
<dbReference type="InterPro" id="IPR020615">
    <property type="entry name" value="Thiolase_acyl_enz_int_AS"/>
</dbReference>
<evidence type="ECO:0000259" key="10">
    <source>
        <dbReference type="Pfam" id="PF02803"/>
    </source>
</evidence>
<dbReference type="NCBIfam" id="TIGR01930">
    <property type="entry name" value="AcCoA-C-Actrans"/>
    <property type="match status" value="1"/>
</dbReference>
<dbReference type="PANTHER" id="PTHR18919">
    <property type="entry name" value="ACETYL-COA C-ACYLTRANSFERASE"/>
    <property type="match status" value="1"/>
</dbReference>
<sequence>MPTDDTTPVILGGARTPFARFSGVFAPLSAVELGVVAVRGALDRSGVRPEDVDAVVLGQVIQAGAGQGPARQTAVLAGVGWNVPAVTINKLCLSGLTAVIDAARMIRLGEADVVVAGGQESMTGAPHLLLGSRSGLGVGPRALEDALLHDGLLDPFDRRIMGRVTDDGNAERGIHRDRQDAFAALSHQRAERARSTGILGAEIVPVTVRQRRAADLVVEADDGIRADSTPETLARLAPAFSPEGTITAGSSSPITDGASALVVASRGWARAHGLSWLATVAEHGQVAGPDNSLHSQPSAAIRRALERRGASVADLDVIEINEAFASVVLHSADDLGVDPESVNLDGGAIALGHPVGASGARLALHLALALRRRGGGLGVAALCGGGGQGEALILEA</sequence>
<dbReference type="CDD" id="cd00751">
    <property type="entry name" value="thiolase"/>
    <property type="match status" value="1"/>
</dbReference>
<dbReference type="Pfam" id="PF02803">
    <property type="entry name" value="Thiolase_C"/>
    <property type="match status" value="1"/>
</dbReference>
<evidence type="ECO:0000256" key="8">
    <source>
        <dbReference type="RuleBase" id="RU003557"/>
    </source>
</evidence>
<dbReference type="EC" id="2.3.1.9" evidence="2"/>
<reference evidence="14" key="2">
    <citation type="submission" date="2019-12" db="EMBL/GenBank/DDBJ databases">
        <title>Complete and draft genome sequences of new strains and members of some known species of the genus Rathayibacter isolated from plants.</title>
        <authorList>
            <person name="Tarlachkov S.V."/>
            <person name="Starodumova I.P."/>
            <person name="Dorofeeva L.V."/>
            <person name="Prisyazhnaya N.V."/>
            <person name="Leyn S."/>
            <person name="Zlamal J."/>
            <person name="Elan M."/>
            <person name="Osterman A.L."/>
            <person name="Nadler S."/>
            <person name="Subbotin S.A."/>
            <person name="Evtushenko L.I."/>
        </authorList>
    </citation>
    <scope>NUCLEOTIDE SEQUENCE [LARGE SCALE GENOMIC DNA]</scope>
    <source>
        <strain evidence="14">VKM Ac-2761</strain>
    </source>
</reference>
<comment type="similarity">
    <text evidence="1 8">Belongs to the thiolase-like superfamily. Thiolase family.</text>
</comment>
<dbReference type="InterPro" id="IPR002155">
    <property type="entry name" value="Thiolase"/>
</dbReference>
<dbReference type="PIRSF" id="PIRSF000429">
    <property type="entry name" value="Ac-CoA_Ac_transf"/>
    <property type="match status" value="1"/>
</dbReference>
<keyword evidence="4 8" id="KW-0012">Acyltransferase</keyword>
<evidence type="ECO:0000313" key="11">
    <source>
        <dbReference type="EMBL" id="KZX20777.1"/>
    </source>
</evidence>
<dbReference type="InterPro" id="IPR016039">
    <property type="entry name" value="Thiolase-like"/>
</dbReference>
<dbReference type="AlphaFoldDB" id="A0A162J1D8"/>
<dbReference type="PANTHER" id="PTHR18919:SF107">
    <property type="entry name" value="ACETYL-COA ACETYLTRANSFERASE, CYTOSOLIC"/>
    <property type="match status" value="1"/>
</dbReference>
<dbReference type="PATRIC" id="fig|1671680.3.peg.2238"/>
<protein>
    <recommendedName>
        <fullName evidence="6">Probable acetyl-CoA acetyltransferase</fullName>
        <ecNumber evidence="2">2.3.1.9</ecNumber>
    </recommendedName>
    <alternativeName>
        <fullName evidence="5">Acetoacetyl-CoA thiolase</fullName>
    </alternativeName>
</protein>
<accession>A0A162J1D8</accession>
<dbReference type="EMBL" id="CP047186">
    <property type="protein sequence ID" value="QHC56073.1"/>
    <property type="molecule type" value="Genomic_DNA"/>
</dbReference>
<dbReference type="Proteomes" id="UP000465031">
    <property type="component" value="Chromosome"/>
</dbReference>
<dbReference type="OrthoDB" id="1402717at2"/>
<dbReference type="InterPro" id="IPR020613">
    <property type="entry name" value="Thiolase_CS"/>
</dbReference>
<keyword evidence="13" id="KW-1185">Reference proteome</keyword>
<dbReference type="InterPro" id="IPR020617">
    <property type="entry name" value="Thiolase_C"/>
</dbReference>
<proteinExistence type="inferred from homology"/>
<evidence type="ECO:0000256" key="4">
    <source>
        <dbReference type="ARBA" id="ARBA00023315"/>
    </source>
</evidence>
<dbReference type="InterPro" id="IPR020610">
    <property type="entry name" value="Thiolase_AS"/>
</dbReference>
<dbReference type="PROSITE" id="PS00098">
    <property type="entry name" value="THIOLASE_1"/>
    <property type="match status" value="1"/>
</dbReference>
<evidence type="ECO:0000313" key="12">
    <source>
        <dbReference type="EMBL" id="QHC56073.1"/>
    </source>
</evidence>
<dbReference type="GO" id="GO:0003985">
    <property type="term" value="F:acetyl-CoA C-acetyltransferase activity"/>
    <property type="evidence" value="ECO:0007669"/>
    <property type="project" value="UniProtKB-EC"/>
</dbReference>
<dbReference type="PROSITE" id="PS00099">
    <property type="entry name" value="THIOLASE_3"/>
    <property type="match status" value="1"/>
</dbReference>
<name>A0A162J1D8_9MICO</name>
<dbReference type="Proteomes" id="UP000076717">
    <property type="component" value="Unassembled WGS sequence"/>
</dbReference>
<keyword evidence="3 8" id="KW-0808">Transferase</keyword>
<evidence type="ECO:0000259" key="9">
    <source>
        <dbReference type="Pfam" id="PF00108"/>
    </source>
</evidence>
<dbReference type="InterPro" id="IPR020616">
    <property type="entry name" value="Thiolase_N"/>
</dbReference>
<dbReference type="KEGG" id="rte:GSU10_10825"/>
<dbReference type="RefSeq" id="WP_068211711.1">
    <property type="nucleotide sequence ID" value="NZ_CP047186.1"/>
</dbReference>
<evidence type="ECO:0000256" key="5">
    <source>
        <dbReference type="ARBA" id="ARBA00030755"/>
    </source>
</evidence>
<evidence type="ECO:0000256" key="7">
    <source>
        <dbReference type="PIRSR" id="PIRSR000429-1"/>
    </source>
</evidence>
<evidence type="ECO:0000313" key="13">
    <source>
        <dbReference type="Proteomes" id="UP000076717"/>
    </source>
</evidence>
<dbReference type="Pfam" id="PF00108">
    <property type="entry name" value="Thiolase_N"/>
    <property type="match status" value="1"/>
</dbReference>
<evidence type="ECO:0000313" key="14">
    <source>
        <dbReference type="Proteomes" id="UP000465031"/>
    </source>
</evidence>
<dbReference type="SUPFAM" id="SSF53901">
    <property type="entry name" value="Thiolase-like"/>
    <property type="match status" value="2"/>
</dbReference>